<evidence type="ECO:0000259" key="1">
    <source>
        <dbReference type="Pfam" id="PF03432"/>
    </source>
</evidence>
<proteinExistence type="predicted"/>
<dbReference type="RefSeq" id="WP_188220656.1">
    <property type="nucleotide sequence ID" value="NZ_NASZ01000012.1"/>
</dbReference>
<dbReference type="Proteomes" id="UP000661715">
    <property type="component" value="Unassembled WGS sequence"/>
</dbReference>
<evidence type="ECO:0000313" key="3">
    <source>
        <dbReference type="Proteomes" id="UP000661715"/>
    </source>
</evidence>
<sequence>MVAIIKTGNSIHSILNYNENKVKAEKAQCIHAVNYPLKLENLSFNLKLNRFLKLAELNENAKRNTVHISLNFDPSEKHSKEKLIEIADTYMEKIGFGKQPYLVYQHFDAGHPHLHVVTNNIQRDGKRIDLHLLGIRKSEPARKEIEKHFGLVKAEDRKNKQHVTLQPIDSRKIEYGKAESKKAINGVLNKVLNEYKYSSLPELNAILNMYNVHADRGTEDSRVFKNKGLLYKILDKNSKPIGVPIKASDFYNKPTLKFLEEKFKTNDINKQSQKSQLKNAINLAFFDKKIYSPEQLALKLQKDGIHVVFRKSKEGQLYGITYVDHRTQCVFNGSSLGKEYSAKAIQERCESCKTSQKHFNLYENLERLKTEMNSQTTFNPTLINNFLDALLKGEFVDNSYTPKELKQKKRTRRRKL</sequence>
<protein>
    <submittedName>
        <fullName evidence="2">Relaxase</fullName>
    </submittedName>
</protein>
<comment type="caution">
    <text evidence="2">The sequence shown here is derived from an EMBL/GenBank/DDBJ whole genome shotgun (WGS) entry which is preliminary data.</text>
</comment>
<accession>A0ABR7USW9</accession>
<feature type="domain" description="MobA/VirD2-like nuclease" evidence="1">
    <location>
        <begin position="17"/>
        <end position="151"/>
    </location>
</feature>
<dbReference type="InterPro" id="IPR005094">
    <property type="entry name" value="Endonuclease_MobA/VirD2"/>
</dbReference>
<evidence type="ECO:0000313" key="2">
    <source>
        <dbReference type="EMBL" id="MBD0725373.1"/>
    </source>
</evidence>
<gene>
    <name evidence="2" type="ORF">B6A10_09300</name>
</gene>
<dbReference type="Pfam" id="PF03432">
    <property type="entry name" value="Relaxase"/>
    <property type="match status" value="1"/>
</dbReference>
<keyword evidence="3" id="KW-1185">Reference proteome</keyword>
<dbReference type="EMBL" id="NASZ01000012">
    <property type="protein sequence ID" value="MBD0725373.1"/>
    <property type="molecule type" value="Genomic_DNA"/>
</dbReference>
<name>A0ABR7USW9_9FLAO</name>
<organism evidence="2 3">
    <name type="scientific">Flavobacterium pokkalii</name>
    <dbReference type="NCBI Taxonomy" id="1940408"/>
    <lineage>
        <taxon>Bacteria</taxon>
        <taxon>Pseudomonadati</taxon>
        <taxon>Bacteroidota</taxon>
        <taxon>Flavobacteriia</taxon>
        <taxon>Flavobacteriales</taxon>
        <taxon>Flavobacteriaceae</taxon>
        <taxon>Flavobacterium</taxon>
    </lineage>
</organism>
<reference evidence="2 3" key="1">
    <citation type="journal article" date="2020" name="Microbiol. Res.">
        <title>Flavobacterium pokkalii sp. nov., a novel plant growth promoting native rhizobacteria isolated from pokkali rice grown in coastal saline affected agricultural regions of southern India, Kerala.</title>
        <authorList>
            <person name="Menon R.R."/>
            <person name="Kumari S."/>
            <person name="Viver T."/>
            <person name="Rameshkumar N."/>
        </authorList>
    </citation>
    <scope>NUCLEOTIDE SEQUENCE [LARGE SCALE GENOMIC DNA]</scope>
    <source>
        <strain evidence="2 3">L1I52</strain>
    </source>
</reference>